<dbReference type="Gene3D" id="2.60.40.10">
    <property type="entry name" value="Immunoglobulins"/>
    <property type="match status" value="1"/>
</dbReference>
<dbReference type="InterPro" id="IPR013783">
    <property type="entry name" value="Ig-like_fold"/>
</dbReference>
<proteinExistence type="predicted"/>
<keyword evidence="3" id="KW-1185">Reference proteome</keyword>
<evidence type="ECO:0000259" key="1">
    <source>
        <dbReference type="Pfam" id="PF02922"/>
    </source>
</evidence>
<organism evidence="2 3">
    <name type="scientific">Chelativorans salis</name>
    <dbReference type="NCBI Taxonomy" id="2978478"/>
    <lineage>
        <taxon>Bacteria</taxon>
        <taxon>Pseudomonadati</taxon>
        <taxon>Pseudomonadota</taxon>
        <taxon>Alphaproteobacteria</taxon>
        <taxon>Hyphomicrobiales</taxon>
        <taxon>Phyllobacteriaceae</taxon>
        <taxon>Chelativorans</taxon>
    </lineage>
</organism>
<dbReference type="InterPro" id="IPR014756">
    <property type="entry name" value="Ig_E-set"/>
</dbReference>
<evidence type="ECO:0000313" key="2">
    <source>
        <dbReference type="EMBL" id="MCT7374003.1"/>
    </source>
</evidence>
<evidence type="ECO:0000313" key="3">
    <source>
        <dbReference type="Proteomes" id="UP001320831"/>
    </source>
</evidence>
<dbReference type="InterPro" id="IPR004193">
    <property type="entry name" value="Glyco_hydro_13_N"/>
</dbReference>
<dbReference type="RefSeq" id="WP_260900353.1">
    <property type="nucleotide sequence ID" value="NZ_JAOCZP010000001.1"/>
</dbReference>
<comment type="caution">
    <text evidence="2">The sequence shown here is derived from an EMBL/GenBank/DDBJ whole genome shotgun (WGS) entry which is preliminary data.</text>
</comment>
<dbReference type="Proteomes" id="UP001320831">
    <property type="component" value="Unassembled WGS sequence"/>
</dbReference>
<reference evidence="2 3" key="1">
    <citation type="submission" date="2022-09" db="EMBL/GenBank/DDBJ databases">
        <title>Chelativorans salina sp. nov., a novel slightly halophilic bacterium isolated from a saline lake sediment enrichment.</title>
        <authorList>
            <person name="Gao L."/>
            <person name="Fang B.-Z."/>
            <person name="Li W.-J."/>
        </authorList>
    </citation>
    <scope>NUCLEOTIDE SEQUENCE [LARGE SCALE GENOMIC DNA]</scope>
    <source>
        <strain evidence="2 3">EGI FJ00035</strain>
    </source>
</reference>
<dbReference type="InterPro" id="IPR044143">
    <property type="entry name" value="GlgB_N_E_set_prok"/>
</dbReference>
<dbReference type="PANTHER" id="PTHR43651:SF11">
    <property type="entry name" value="MALTO-OLIGOSYLTREHALOSE TREHALOHYDROLASE"/>
    <property type="match status" value="1"/>
</dbReference>
<name>A0ABT2LHS3_9HYPH</name>
<dbReference type="SUPFAM" id="SSF81296">
    <property type="entry name" value="E set domains"/>
    <property type="match status" value="1"/>
</dbReference>
<accession>A0ABT2LHS3</accession>
<gene>
    <name evidence="2" type="ORF">N5A92_02990</name>
</gene>
<dbReference type="EMBL" id="JAOCZP010000001">
    <property type="protein sequence ID" value="MCT7374003.1"/>
    <property type="molecule type" value="Genomic_DNA"/>
</dbReference>
<feature type="domain" description="Glycoside hydrolase family 13 N-terminal" evidence="1">
    <location>
        <begin position="8"/>
        <end position="77"/>
    </location>
</feature>
<sequence length="111" mass="12134">MLKSAARNGVAFRVWAPHADAIFVTGSFNGWSDDEVAMPAEGDGIWYADVAGAKPGDEYRFLIRNGEQVLSRIDPYARAVTSSVGDGIVVEPDHDWHDIDFQTPPGNELVM</sequence>
<dbReference type="CDD" id="cd02855">
    <property type="entry name" value="E_set_GBE_prok_N"/>
    <property type="match status" value="1"/>
</dbReference>
<protein>
    <recommendedName>
        <fullName evidence="1">Glycoside hydrolase family 13 N-terminal domain-containing protein</fullName>
    </recommendedName>
</protein>
<dbReference type="Pfam" id="PF02922">
    <property type="entry name" value="CBM_48"/>
    <property type="match status" value="1"/>
</dbReference>
<dbReference type="PANTHER" id="PTHR43651">
    <property type="entry name" value="1,4-ALPHA-GLUCAN-BRANCHING ENZYME"/>
    <property type="match status" value="1"/>
</dbReference>